<dbReference type="CDD" id="cd00593">
    <property type="entry name" value="RIBOc"/>
    <property type="match status" value="1"/>
</dbReference>
<name>X6N801_RETFI</name>
<feature type="domain" description="RNase III" evidence="2">
    <location>
        <begin position="246"/>
        <end position="305"/>
    </location>
</feature>
<dbReference type="GO" id="GO:0006396">
    <property type="term" value="P:RNA processing"/>
    <property type="evidence" value="ECO:0007669"/>
    <property type="project" value="InterPro"/>
</dbReference>
<keyword evidence="1" id="KW-0378">Hydrolase</keyword>
<dbReference type="AlphaFoldDB" id="X6N801"/>
<feature type="non-terminal residue" evidence="3">
    <location>
        <position position="411"/>
    </location>
</feature>
<dbReference type="Gene3D" id="1.10.1520.10">
    <property type="entry name" value="Ribonuclease III domain"/>
    <property type="match status" value="1"/>
</dbReference>
<dbReference type="Proteomes" id="UP000023152">
    <property type="component" value="Unassembled WGS sequence"/>
</dbReference>
<organism evidence="3 4">
    <name type="scientific">Reticulomyxa filosa</name>
    <dbReference type="NCBI Taxonomy" id="46433"/>
    <lineage>
        <taxon>Eukaryota</taxon>
        <taxon>Sar</taxon>
        <taxon>Rhizaria</taxon>
        <taxon>Retaria</taxon>
        <taxon>Foraminifera</taxon>
        <taxon>Monothalamids</taxon>
        <taxon>Reticulomyxidae</taxon>
        <taxon>Reticulomyxa</taxon>
    </lineage>
</organism>
<evidence type="ECO:0000313" key="3">
    <source>
        <dbReference type="EMBL" id="ETO21864.1"/>
    </source>
</evidence>
<dbReference type="SUPFAM" id="SSF69065">
    <property type="entry name" value="RNase III domain-like"/>
    <property type="match status" value="1"/>
</dbReference>
<reference evidence="3 4" key="1">
    <citation type="journal article" date="2013" name="Curr. Biol.">
        <title>The Genome of the Foraminiferan Reticulomyxa filosa.</title>
        <authorList>
            <person name="Glockner G."/>
            <person name="Hulsmann N."/>
            <person name="Schleicher M."/>
            <person name="Noegel A.A."/>
            <person name="Eichinger L."/>
            <person name="Gallinger C."/>
            <person name="Pawlowski J."/>
            <person name="Sierra R."/>
            <person name="Euteneuer U."/>
            <person name="Pillet L."/>
            <person name="Moustafa A."/>
            <person name="Platzer M."/>
            <person name="Groth M."/>
            <person name="Szafranski K."/>
            <person name="Schliwa M."/>
        </authorList>
    </citation>
    <scope>NUCLEOTIDE SEQUENCE [LARGE SCALE GENOMIC DNA]</scope>
</reference>
<evidence type="ECO:0000313" key="4">
    <source>
        <dbReference type="Proteomes" id="UP000023152"/>
    </source>
</evidence>
<evidence type="ECO:0000256" key="1">
    <source>
        <dbReference type="ARBA" id="ARBA00022801"/>
    </source>
</evidence>
<proteinExistence type="predicted"/>
<protein>
    <recommendedName>
        <fullName evidence="2">RNase III domain-containing protein</fullName>
    </recommendedName>
</protein>
<gene>
    <name evidence="3" type="ORF">RFI_15339</name>
</gene>
<dbReference type="InterPro" id="IPR036389">
    <property type="entry name" value="RNase_III_sf"/>
</dbReference>
<accession>X6N801</accession>
<sequence length="411" mass="48072">MTIKDDDSDELLLAFHKLIEGQNVEQKQMDPKWKYVKVTIMETTNDSMCTFDESSFSKLHTFHKTCFEMLNSSWSKINQLGQPNALDRQYLLCPLKWKQDKFEIDWAVLEKVHLSATTNKSAITWPKEWQDELQYNWQLVKVQQVNRKKKQDMWDKSTFLILARFTTLSSFRSIAKSTKHRNAVTMFKMFPSQTVIPTGIEYALALQMPSLPYILWRIEHWLNAGDLQLQLLHDPTYPVYLHFTELSSALYSIDTKHSHSFDAWECFGDSVLKFLTIVQGFFEFPCYNESKLTLWKSALVSNDTLFCVSTDESVNLASYGVLESFSWQKWHPPFFREQFNSLFSYIRVPFKRNADLVEAVLGVCFYSKLLPTATSSTQDPLTPDIFFTQFGLGQAIGNCFKFFFFFIFKIF</sequence>
<dbReference type="EMBL" id="ASPP01011234">
    <property type="protein sequence ID" value="ETO21864.1"/>
    <property type="molecule type" value="Genomic_DNA"/>
</dbReference>
<dbReference type="InterPro" id="IPR000999">
    <property type="entry name" value="RNase_III_dom"/>
</dbReference>
<keyword evidence="4" id="KW-1185">Reference proteome</keyword>
<comment type="caution">
    <text evidence="3">The sequence shown here is derived from an EMBL/GenBank/DDBJ whole genome shotgun (WGS) entry which is preliminary data.</text>
</comment>
<dbReference type="OrthoDB" id="6513042at2759"/>
<dbReference type="GO" id="GO:0004525">
    <property type="term" value="F:ribonuclease III activity"/>
    <property type="evidence" value="ECO:0007669"/>
    <property type="project" value="InterPro"/>
</dbReference>
<dbReference type="PANTHER" id="PTHR14950">
    <property type="entry name" value="DICER-RELATED"/>
    <property type="match status" value="1"/>
</dbReference>
<dbReference type="Pfam" id="PF00636">
    <property type="entry name" value="Ribonuclease_3"/>
    <property type="match status" value="1"/>
</dbReference>
<evidence type="ECO:0000259" key="2">
    <source>
        <dbReference type="PROSITE" id="PS50142"/>
    </source>
</evidence>
<dbReference type="PROSITE" id="PS50142">
    <property type="entry name" value="RNASE_3_2"/>
    <property type="match status" value="1"/>
</dbReference>